<dbReference type="GO" id="GO:0008237">
    <property type="term" value="F:metallopeptidase activity"/>
    <property type="evidence" value="ECO:0007669"/>
    <property type="project" value="InterPro"/>
</dbReference>
<organism evidence="6 7">
    <name type="scientific">Flavobacterium zepuense</name>
    <dbReference type="NCBI Taxonomy" id="2593302"/>
    <lineage>
        <taxon>Bacteria</taxon>
        <taxon>Pseudomonadati</taxon>
        <taxon>Bacteroidota</taxon>
        <taxon>Flavobacteriia</taxon>
        <taxon>Flavobacteriales</taxon>
        <taxon>Flavobacteriaceae</taxon>
        <taxon>Flavobacterium</taxon>
    </lineage>
</organism>
<accession>A0A552V8I3</accession>
<dbReference type="GO" id="GO:0004252">
    <property type="term" value="F:serine-type endopeptidase activity"/>
    <property type="evidence" value="ECO:0007669"/>
    <property type="project" value="InterPro"/>
</dbReference>
<evidence type="ECO:0000256" key="2">
    <source>
        <dbReference type="ARBA" id="ARBA00022729"/>
    </source>
</evidence>
<dbReference type="AlphaFoldDB" id="A0A552V8I3"/>
<dbReference type="OrthoDB" id="9792152at2"/>
<dbReference type="Proteomes" id="UP000320643">
    <property type="component" value="Unassembled WGS sequence"/>
</dbReference>
<comment type="caution">
    <text evidence="6">The sequence shown here is derived from an EMBL/GenBank/DDBJ whole genome shotgun (WGS) entry which is preliminary data.</text>
</comment>
<dbReference type="InterPro" id="IPR002884">
    <property type="entry name" value="P_dom"/>
</dbReference>
<dbReference type="NCBIfam" id="TIGR04183">
    <property type="entry name" value="Por_Secre_tail"/>
    <property type="match status" value="1"/>
</dbReference>
<dbReference type="InterPro" id="IPR024079">
    <property type="entry name" value="MetalloPept_cat_dom_sf"/>
</dbReference>
<dbReference type="Gene3D" id="3.40.390.10">
    <property type="entry name" value="Collagenase (Catalytic Domain)"/>
    <property type="match status" value="1"/>
</dbReference>
<dbReference type="InterPro" id="IPR013783">
    <property type="entry name" value="Ig-like_fold"/>
</dbReference>
<protein>
    <submittedName>
        <fullName evidence="6">T9SS type A sorting domain-containing protein</fullName>
    </submittedName>
</protein>
<evidence type="ECO:0000256" key="1">
    <source>
        <dbReference type="ARBA" id="ARBA00022670"/>
    </source>
</evidence>
<evidence type="ECO:0000259" key="5">
    <source>
        <dbReference type="PROSITE" id="PS51829"/>
    </source>
</evidence>
<dbReference type="Gene3D" id="2.60.120.260">
    <property type="entry name" value="Galactose-binding domain-like"/>
    <property type="match status" value="1"/>
</dbReference>
<gene>
    <name evidence="6" type="ORF">FMM05_05180</name>
</gene>
<dbReference type="RefSeq" id="WP_143372268.1">
    <property type="nucleotide sequence ID" value="NZ_VJVZ01000002.1"/>
</dbReference>
<dbReference type="GO" id="GO:0006508">
    <property type="term" value="P:proteolysis"/>
    <property type="evidence" value="ECO:0007669"/>
    <property type="project" value="UniProtKB-KW"/>
</dbReference>
<feature type="domain" description="P/Homo B" evidence="5">
    <location>
        <begin position="847"/>
        <end position="995"/>
    </location>
</feature>
<evidence type="ECO:0000313" key="6">
    <source>
        <dbReference type="EMBL" id="TRW26771.1"/>
    </source>
</evidence>
<evidence type="ECO:0000256" key="4">
    <source>
        <dbReference type="SAM" id="SignalP"/>
    </source>
</evidence>
<dbReference type="InterPro" id="IPR026444">
    <property type="entry name" value="Secre_tail"/>
</dbReference>
<reference evidence="6 7" key="1">
    <citation type="submission" date="2019-07" db="EMBL/GenBank/DDBJ databases">
        <title>Flavobacterium sp. nov., isolated from glacier ice.</title>
        <authorList>
            <person name="Liu Q."/>
            <person name="Xin Y.-H."/>
        </authorList>
    </citation>
    <scope>NUCLEOTIDE SEQUENCE [LARGE SCALE GENOMIC DNA]</scope>
    <source>
        <strain evidence="6 7">ZT4R6</strain>
    </source>
</reference>
<evidence type="ECO:0000256" key="3">
    <source>
        <dbReference type="ARBA" id="ARBA00022801"/>
    </source>
</evidence>
<evidence type="ECO:0000313" key="7">
    <source>
        <dbReference type="Proteomes" id="UP000320643"/>
    </source>
</evidence>
<name>A0A552V8I3_9FLAO</name>
<feature type="signal peptide" evidence="4">
    <location>
        <begin position="1"/>
        <end position="20"/>
    </location>
</feature>
<proteinExistence type="predicted"/>
<keyword evidence="3" id="KW-0378">Hydrolase</keyword>
<dbReference type="SUPFAM" id="SSF55486">
    <property type="entry name" value="Metalloproteases ('zincins'), catalytic domain"/>
    <property type="match status" value="1"/>
</dbReference>
<dbReference type="PROSITE" id="PS51829">
    <property type="entry name" value="P_HOMO_B"/>
    <property type="match status" value="1"/>
</dbReference>
<dbReference type="InterPro" id="IPR008979">
    <property type="entry name" value="Galactose-bd-like_sf"/>
</dbReference>
<dbReference type="Pfam" id="PF13583">
    <property type="entry name" value="Reprolysin_4"/>
    <property type="match status" value="1"/>
</dbReference>
<dbReference type="SUPFAM" id="SSF49785">
    <property type="entry name" value="Galactose-binding domain-like"/>
    <property type="match status" value="1"/>
</dbReference>
<dbReference type="Gene3D" id="2.60.40.10">
    <property type="entry name" value="Immunoglobulins"/>
    <property type="match status" value="2"/>
</dbReference>
<sequence>MKLKLLYLCLAVLSLTTGFAQTPVWGRADGATIAPTDKLERASSPTAYHLFTLNLAALKQQLQAAPMRLSGTTSNVVIAFPDGDGVLKNFRIYEAPTMQPGLQAKHPDMRSYIGKGIDKPSETIRFSITLFGFHNMMFANETSYTDPYTKDHNYYMVYKKKDLGAGRSFYCGFEELNPNAAAKTFGANLPQTVQSTDGTFRVYRLAMSNTIEYAAFHINAAGLNNGTLAQKVAAIQAAMVVTMNRVNGIYERDFAVTMEFIDNNEDLIFIDSDEYDNSNTDNALLGQSQTTIDAIIGFDNYDIGHTVSTGGGGVASFQSVCSGSKAAAITGLGAPVGDSYDIDFVAHEIGHQFGGNHSFNNECGGNRNNDTAYETGSGTTIMAYAGVCDPNVEFHSDAQFHAQSIIEMSAFIAGNGNCSVNTITGNVPPVVNAGKDHTIPFGTPFILSGSATDENGDDLTYCWEEMDKEISVQPPVNTAAQGPNFRSVPIKDVPERFLPDIDDVLDNNLYPTWEVISNVARDFKFNLTVRDNNVLGGQAVIDDMVVHVSGTAGPFAVTSPNTNVSWQAGTNQTVTWNVAGTTANGVNTPYVDILLSTDGGYTYPTVLGAKVPNDGSETVTIPNIQGTTKRIMVKGYDNIFYDLGNANFTITAPATTMAFAVNGAQNITACKGNDVAYTLAYNAYSGFNTATTFAVTGNPVGSVVTFNPASISATGTVAVTVSSTTSAATGFYTMTVTATSGSVTKTFHLYLDLLDSGFGPVTQLSPANGATTVPLATTFDWEDTANAGLYEIEIATDAAFTNIVEQATVTESSYATNLGESFTYYWRVSPANEGCTGDASTVFSFTTGFNLCVDYISDDVPVLISPTDVATVTSTVMVDDETPVESITVSMDITHTWVGDLTIKLISPQGTEVQLISQECAQGDNVNATFNDDGAVFSCGDNPSIGGIIIPDVPLSTFDGENPAGEWTLSVFDEFGEDGGALNSWSINICATHEFVASVTDTKFTDFSVYPNPTNGNFTVRFNPATADEVSIMVYDIRGRQVLNRAFTAPGSVFEQTLSLSGAQSGIYLVHVKQGATSVTKKIVVN</sequence>
<dbReference type="Pfam" id="PF18962">
    <property type="entry name" value="Por_Secre_tail"/>
    <property type="match status" value="1"/>
</dbReference>
<keyword evidence="2 4" id="KW-0732">Signal</keyword>
<dbReference type="Pfam" id="PF01483">
    <property type="entry name" value="P_proprotein"/>
    <property type="match status" value="1"/>
</dbReference>
<keyword evidence="1" id="KW-0645">Protease</keyword>
<feature type="chain" id="PRO_5022062184" evidence="4">
    <location>
        <begin position="21"/>
        <end position="1086"/>
    </location>
</feature>
<keyword evidence="7" id="KW-1185">Reference proteome</keyword>
<dbReference type="EMBL" id="VJVZ01000002">
    <property type="protein sequence ID" value="TRW26771.1"/>
    <property type="molecule type" value="Genomic_DNA"/>
</dbReference>